<dbReference type="InterPro" id="IPR024079">
    <property type="entry name" value="MetalloPept_cat_dom_sf"/>
</dbReference>
<organism evidence="7 8">
    <name type="scientific">Phormidesmis priestleyi Ana</name>
    <dbReference type="NCBI Taxonomy" id="1666911"/>
    <lineage>
        <taxon>Bacteria</taxon>
        <taxon>Bacillati</taxon>
        <taxon>Cyanobacteriota</taxon>
        <taxon>Cyanophyceae</taxon>
        <taxon>Leptolyngbyales</taxon>
        <taxon>Leptolyngbyaceae</taxon>
        <taxon>Phormidesmis</taxon>
    </lineage>
</organism>
<dbReference type="AlphaFoldDB" id="A0A0P7ZK60"/>
<evidence type="ECO:0000256" key="5">
    <source>
        <dbReference type="ARBA" id="ARBA00023049"/>
    </source>
</evidence>
<dbReference type="Gene3D" id="2.60.120.260">
    <property type="entry name" value="Galactose-binding domain-like"/>
    <property type="match status" value="1"/>
</dbReference>
<evidence type="ECO:0000256" key="3">
    <source>
        <dbReference type="ARBA" id="ARBA00022801"/>
    </source>
</evidence>
<dbReference type="GO" id="GO:0006508">
    <property type="term" value="P:proteolysis"/>
    <property type="evidence" value="ECO:0007669"/>
    <property type="project" value="UniProtKB-KW"/>
</dbReference>
<evidence type="ECO:0000256" key="1">
    <source>
        <dbReference type="ARBA" id="ARBA00022670"/>
    </source>
</evidence>
<protein>
    <submittedName>
        <fullName evidence="7">Matrixin</fullName>
    </submittedName>
</protein>
<dbReference type="PRINTS" id="PR00138">
    <property type="entry name" value="MATRIXIN"/>
</dbReference>
<dbReference type="InterPro" id="IPR001818">
    <property type="entry name" value="Pept_M10_metallopeptidase"/>
</dbReference>
<dbReference type="SUPFAM" id="SSF55486">
    <property type="entry name" value="Metalloproteases ('zincins'), catalytic domain"/>
    <property type="match status" value="1"/>
</dbReference>
<keyword evidence="2" id="KW-0479">Metal-binding</keyword>
<evidence type="ECO:0000256" key="4">
    <source>
        <dbReference type="ARBA" id="ARBA00022833"/>
    </source>
</evidence>
<name>A0A0P7ZK60_9CYAN</name>
<dbReference type="PATRIC" id="fig|1666911.3.peg.4457"/>
<dbReference type="InterPro" id="IPR021190">
    <property type="entry name" value="Pept_M10A"/>
</dbReference>
<feature type="domain" description="Peptidase metallopeptidase" evidence="6">
    <location>
        <begin position="135"/>
        <end position="288"/>
    </location>
</feature>
<keyword evidence="1" id="KW-0645">Protease</keyword>
<dbReference type="SMART" id="SM00235">
    <property type="entry name" value="ZnMc"/>
    <property type="match status" value="1"/>
</dbReference>
<dbReference type="EMBL" id="LJZR01000014">
    <property type="protein sequence ID" value="KPQ35123.1"/>
    <property type="molecule type" value="Genomic_DNA"/>
</dbReference>
<dbReference type="Proteomes" id="UP000050465">
    <property type="component" value="Unassembled WGS sequence"/>
</dbReference>
<comment type="caution">
    <text evidence="7">The sequence shown here is derived from an EMBL/GenBank/DDBJ whole genome shotgun (WGS) entry which is preliminary data.</text>
</comment>
<dbReference type="PANTHER" id="PTHR10201">
    <property type="entry name" value="MATRIX METALLOPROTEINASE"/>
    <property type="match status" value="1"/>
</dbReference>
<keyword evidence="3" id="KW-0378">Hydrolase</keyword>
<dbReference type="GO" id="GO:0004222">
    <property type="term" value="F:metalloendopeptidase activity"/>
    <property type="evidence" value="ECO:0007669"/>
    <property type="project" value="InterPro"/>
</dbReference>
<reference evidence="7 8" key="1">
    <citation type="submission" date="2015-09" db="EMBL/GenBank/DDBJ databases">
        <title>Identification and resolution of microdiversity through metagenomic sequencing of parallel consortia.</title>
        <authorList>
            <person name="Nelson W.C."/>
            <person name="Romine M.F."/>
            <person name="Lindemann S.R."/>
        </authorList>
    </citation>
    <scope>NUCLEOTIDE SEQUENCE [LARGE SCALE GENOMIC DNA]</scope>
    <source>
        <strain evidence="7">Ana</strain>
    </source>
</reference>
<evidence type="ECO:0000313" key="7">
    <source>
        <dbReference type="EMBL" id="KPQ35123.1"/>
    </source>
</evidence>
<sequence length="516" mass="55229">MSSPLNSSIYSNFLTALTQITDHFGDPLGLGAQQAALRQSLITDLNVLFSKTSVEPEAAALLNSLTFLSGARQTDFSQKFSQGFSQGFSQTPSVFSNLVGLPEKAAAFTTVSQSGQRIDNDDSSSTPNVRKWLRTDGKADGRKATTVTFAYNNFQLNGISTLQAKMLFATALQTWANHSPLDFVEVADPGAGDLVDIYVTAESIDGVSGTLAYAFFPENGDITFDADENWTANRFLETAVHEIGHSLGLDHEDDTDAIMNSTLRNRFSSGSAFLLEDDINGIRSLYGSGEGSVTTLDIHTQPIALAPAPNLVINGSFEDIPLDIGEYGMYKRIVGWSTISGIGLQVDKRAAIAGAAAEGSAWVELDIYRQNSTIGQNIDTLTGQTYQLSVDFSNGGRPDSTTAVEVFWEGKKLDTLTGGGKGEWLTFDYEVIGGDRSVSTLAFRAIGPSDSVGGFIDNIIVTEVIPLELAEAQQPIGTTGEPTMHRDPLSSELTDSTVAGLPSNHFLTGSTFNNFS</sequence>
<keyword evidence="5" id="KW-0482">Metalloprotease</keyword>
<evidence type="ECO:0000259" key="6">
    <source>
        <dbReference type="SMART" id="SM00235"/>
    </source>
</evidence>
<gene>
    <name evidence="7" type="ORF">HLUCCA11_11935</name>
</gene>
<dbReference type="PANTHER" id="PTHR10201:SF323">
    <property type="entry name" value="MATRIX METALLOPROTEINASE-21"/>
    <property type="match status" value="1"/>
</dbReference>
<dbReference type="GO" id="GO:0008270">
    <property type="term" value="F:zinc ion binding"/>
    <property type="evidence" value="ECO:0007669"/>
    <property type="project" value="InterPro"/>
</dbReference>
<dbReference type="STRING" id="1666911.HLUCCA11_11935"/>
<dbReference type="GO" id="GO:0031012">
    <property type="term" value="C:extracellular matrix"/>
    <property type="evidence" value="ECO:0007669"/>
    <property type="project" value="InterPro"/>
</dbReference>
<proteinExistence type="predicted"/>
<evidence type="ECO:0000313" key="8">
    <source>
        <dbReference type="Proteomes" id="UP000050465"/>
    </source>
</evidence>
<dbReference type="Pfam" id="PF00413">
    <property type="entry name" value="Peptidase_M10"/>
    <property type="match status" value="1"/>
</dbReference>
<accession>A0A0P7ZK60</accession>
<dbReference type="Gene3D" id="3.40.390.10">
    <property type="entry name" value="Collagenase (Catalytic Domain)"/>
    <property type="match status" value="1"/>
</dbReference>
<keyword evidence="4" id="KW-0862">Zinc</keyword>
<evidence type="ECO:0000256" key="2">
    <source>
        <dbReference type="ARBA" id="ARBA00022723"/>
    </source>
</evidence>
<dbReference type="InterPro" id="IPR006026">
    <property type="entry name" value="Peptidase_Metallo"/>
</dbReference>